<proteinExistence type="predicted"/>
<accession>A0A2P2QX71</accession>
<evidence type="ECO:0000313" key="1">
    <source>
        <dbReference type="EMBL" id="MBX71545.1"/>
    </source>
</evidence>
<protein>
    <submittedName>
        <fullName evidence="1">Uncharacterized protein</fullName>
    </submittedName>
</protein>
<sequence>MIMAMAMANKRIKRVLLNWLCMSWYHVIIFLCTGFIFVLQLTCMAMNYTCLT</sequence>
<name>A0A2P2QX71_RHIMU</name>
<dbReference type="EMBL" id="GGEC01091061">
    <property type="protein sequence ID" value="MBX71545.1"/>
    <property type="molecule type" value="Transcribed_RNA"/>
</dbReference>
<dbReference type="AlphaFoldDB" id="A0A2P2QX71"/>
<reference evidence="1" key="1">
    <citation type="submission" date="2018-02" db="EMBL/GenBank/DDBJ databases">
        <title>Rhizophora mucronata_Transcriptome.</title>
        <authorList>
            <person name="Meera S.P."/>
            <person name="Sreeshan A."/>
            <person name="Augustine A."/>
        </authorList>
    </citation>
    <scope>NUCLEOTIDE SEQUENCE</scope>
    <source>
        <tissue evidence="1">Leaf</tissue>
    </source>
</reference>
<organism evidence="1">
    <name type="scientific">Rhizophora mucronata</name>
    <name type="common">Asiatic mangrove</name>
    <dbReference type="NCBI Taxonomy" id="61149"/>
    <lineage>
        <taxon>Eukaryota</taxon>
        <taxon>Viridiplantae</taxon>
        <taxon>Streptophyta</taxon>
        <taxon>Embryophyta</taxon>
        <taxon>Tracheophyta</taxon>
        <taxon>Spermatophyta</taxon>
        <taxon>Magnoliopsida</taxon>
        <taxon>eudicotyledons</taxon>
        <taxon>Gunneridae</taxon>
        <taxon>Pentapetalae</taxon>
        <taxon>rosids</taxon>
        <taxon>fabids</taxon>
        <taxon>Malpighiales</taxon>
        <taxon>Rhizophoraceae</taxon>
        <taxon>Rhizophora</taxon>
    </lineage>
</organism>